<feature type="site" description="Important for catalytic activity" evidence="10">
    <location>
        <position position="187"/>
    </location>
</feature>
<evidence type="ECO:0000256" key="1">
    <source>
        <dbReference type="ARBA" id="ARBA00001231"/>
    </source>
</evidence>
<dbReference type="GO" id="GO:0051301">
    <property type="term" value="P:cell division"/>
    <property type="evidence" value="ECO:0007669"/>
    <property type="project" value="UniProtKB-KW"/>
</dbReference>
<comment type="similarity">
    <text evidence="10">Belongs to the glycosyl hydrolase 3 family. NagZ subfamily.</text>
</comment>
<dbReference type="GO" id="GO:0009254">
    <property type="term" value="P:peptidoglycan turnover"/>
    <property type="evidence" value="ECO:0007669"/>
    <property type="project" value="UniProtKB-UniRule"/>
</dbReference>
<evidence type="ECO:0000313" key="12">
    <source>
        <dbReference type="EMBL" id="NLF53464.1"/>
    </source>
</evidence>
<feature type="active site" description="Nucleophile" evidence="10">
    <location>
        <position position="264"/>
    </location>
</feature>
<comment type="caution">
    <text evidence="12">The sequence shown here is derived from an EMBL/GenBank/DDBJ whole genome shotgun (WGS) entry which is preliminary data.</text>
</comment>
<comment type="pathway">
    <text evidence="10">Cell wall biogenesis; peptidoglycan recycling.</text>
</comment>
<dbReference type="Pfam" id="PF00933">
    <property type="entry name" value="Glyco_hydro_3"/>
    <property type="match status" value="1"/>
</dbReference>
<comment type="catalytic activity">
    <reaction evidence="1 10">
        <text>Hydrolysis of terminal non-reducing N-acetyl-D-hexosamine residues in N-acetyl-beta-D-hexosaminides.</text>
        <dbReference type="EC" id="3.2.1.52"/>
    </reaction>
</comment>
<feature type="binding site" evidence="10">
    <location>
        <position position="146"/>
    </location>
    <ligand>
        <name>substrate</name>
    </ligand>
</feature>
<dbReference type="UniPathway" id="UPA00544"/>
<dbReference type="AlphaFoldDB" id="A0A7X7LU50"/>
<keyword evidence="2 10" id="KW-0963">Cytoplasm</keyword>
<keyword evidence="6 10" id="KW-0573">Peptidoglycan synthesis</keyword>
<reference evidence="12 13" key="1">
    <citation type="journal article" date="2020" name="Biotechnol. Biofuels">
        <title>New insights from the biogas microbiome by comprehensive genome-resolved metagenomics of nearly 1600 species originating from multiple anaerobic digesters.</title>
        <authorList>
            <person name="Campanaro S."/>
            <person name="Treu L."/>
            <person name="Rodriguez-R L.M."/>
            <person name="Kovalovszki A."/>
            <person name="Ziels R.M."/>
            <person name="Maus I."/>
            <person name="Zhu X."/>
            <person name="Kougias P.G."/>
            <person name="Basile A."/>
            <person name="Luo G."/>
            <person name="Schluter A."/>
            <person name="Konstantinidis K.T."/>
            <person name="Angelidaki I."/>
        </authorList>
    </citation>
    <scope>NUCLEOTIDE SEQUENCE [LARGE SCALE GENOMIC DNA]</scope>
    <source>
        <strain evidence="12">AS06rmzACSIP_256</strain>
    </source>
</reference>
<keyword evidence="7 10" id="KW-0326">Glycosidase</keyword>
<dbReference type="InterPro" id="IPR050226">
    <property type="entry name" value="NagZ_Beta-hexosaminidase"/>
</dbReference>
<dbReference type="InterPro" id="IPR036962">
    <property type="entry name" value="Glyco_hydro_3_N_sf"/>
</dbReference>
<evidence type="ECO:0000256" key="6">
    <source>
        <dbReference type="ARBA" id="ARBA00022984"/>
    </source>
</evidence>
<feature type="binding site" evidence="10">
    <location>
        <position position="79"/>
    </location>
    <ligand>
        <name>substrate</name>
    </ligand>
</feature>
<dbReference type="InterPro" id="IPR001764">
    <property type="entry name" value="Glyco_hydro_3_N"/>
</dbReference>
<dbReference type="GO" id="GO:0005975">
    <property type="term" value="P:carbohydrate metabolic process"/>
    <property type="evidence" value="ECO:0007669"/>
    <property type="project" value="InterPro"/>
</dbReference>
<feature type="domain" description="Glycoside hydrolase family 3 N-terminal" evidence="11">
    <location>
        <begin position="19"/>
        <end position="298"/>
    </location>
</feature>
<dbReference type="InterPro" id="IPR022956">
    <property type="entry name" value="Beta_hexosaminidase_bac"/>
</dbReference>
<dbReference type="RefSeq" id="WP_068805302.1">
    <property type="nucleotide sequence ID" value="NZ_MBFM01000002.1"/>
</dbReference>
<feature type="binding site" evidence="10">
    <location>
        <begin position="176"/>
        <end position="177"/>
    </location>
    <ligand>
        <name>substrate</name>
    </ligand>
</feature>
<dbReference type="Proteomes" id="UP000536534">
    <property type="component" value="Unassembled WGS sequence"/>
</dbReference>
<dbReference type="PANTHER" id="PTHR30480">
    <property type="entry name" value="BETA-HEXOSAMINIDASE-RELATED"/>
    <property type="match status" value="1"/>
</dbReference>
<dbReference type="GO" id="GO:0004563">
    <property type="term" value="F:beta-N-acetylhexosaminidase activity"/>
    <property type="evidence" value="ECO:0007669"/>
    <property type="project" value="UniProtKB-UniRule"/>
</dbReference>
<evidence type="ECO:0000256" key="7">
    <source>
        <dbReference type="ARBA" id="ARBA00023295"/>
    </source>
</evidence>
<proteinExistence type="inferred from homology"/>
<keyword evidence="5 10" id="KW-0133">Cell shape</keyword>
<dbReference type="PROSITE" id="PS00775">
    <property type="entry name" value="GLYCOSYL_HYDROL_F3"/>
    <property type="match status" value="1"/>
</dbReference>
<evidence type="ECO:0000256" key="9">
    <source>
        <dbReference type="ARBA" id="ARBA00023316"/>
    </source>
</evidence>
<sequence>MQAHPLHLPRGPLMLDVAGTELADEERQRLCDPLVGGVILFARNFSGSDQLRALTADIRSLREPALIVAVDHEGGRVQRFRSDGFTRLPSMRSLGALWDRDHLGALEAARATGFVLAAELRAHGIDLSFTPVLDLDYGCSRAIGNRAFHRDPQAVAALAQALAAGMAEAGMGCVGKHFPGHGFVEADSHHDIPVDERDFDAVWNEDIAPYRHRLGRQLAGVMPAHVIYPKADPGPVPQPAGFSSFWLKDVLRGRLGFTGVIFSDDLNMEGARVAGDILGRAQAAYAAGCDMLLVCNRPDLAAELLDRWAPMLDVENLRRLAAVVPPAEAPAWLADPFALELSAAYLQARERVAAIVDDAGAAPTMTAATIGDRRTEVLHKNG</sequence>
<dbReference type="OrthoDB" id="9786661at2"/>
<accession>A0A7X7LU50</accession>
<keyword evidence="4 10" id="KW-0378">Hydrolase</keyword>
<evidence type="ECO:0000313" key="13">
    <source>
        <dbReference type="Proteomes" id="UP000536534"/>
    </source>
</evidence>
<protein>
    <recommendedName>
        <fullName evidence="10">Beta-hexosaminidase</fullName>
        <ecNumber evidence="10">3.2.1.52</ecNumber>
    </recommendedName>
    <alternativeName>
        <fullName evidence="10">Beta-N-acetylhexosaminidase</fullName>
    </alternativeName>
    <alternativeName>
        <fullName evidence="10">N-acetyl-beta-glucosaminidase</fullName>
    </alternativeName>
</protein>
<dbReference type="GO" id="GO:0008360">
    <property type="term" value="P:regulation of cell shape"/>
    <property type="evidence" value="ECO:0007669"/>
    <property type="project" value="UniProtKB-KW"/>
</dbReference>
<dbReference type="PANTHER" id="PTHR30480:SF13">
    <property type="entry name" value="BETA-HEXOSAMINIDASE"/>
    <property type="match status" value="1"/>
</dbReference>
<feature type="active site" description="Proton donor/acceptor" evidence="10">
    <location>
        <position position="189"/>
    </location>
</feature>
<dbReference type="GO" id="GO:0005737">
    <property type="term" value="C:cytoplasm"/>
    <property type="evidence" value="ECO:0007669"/>
    <property type="project" value="UniProtKB-SubCell"/>
</dbReference>
<evidence type="ECO:0000256" key="5">
    <source>
        <dbReference type="ARBA" id="ARBA00022960"/>
    </source>
</evidence>
<evidence type="ECO:0000256" key="2">
    <source>
        <dbReference type="ARBA" id="ARBA00022490"/>
    </source>
</evidence>
<dbReference type="GO" id="GO:0009252">
    <property type="term" value="P:peptidoglycan biosynthetic process"/>
    <property type="evidence" value="ECO:0007669"/>
    <property type="project" value="UniProtKB-KW"/>
</dbReference>
<comment type="subcellular location">
    <subcellularLocation>
        <location evidence="10">Cytoplasm</location>
    </subcellularLocation>
</comment>
<organism evidence="12 13">
    <name type="scientific">Thauera phenolivorans</name>
    <dbReference type="NCBI Taxonomy" id="1792543"/>
    <lineage>
        <taxon>Bacteria</taxon>
        <taxon>Pseudomonadati</taxon>
        <taxon>Pseudomonadota</taxon>
        <taxon>Betaproteobacteria</taxon>
        <taxon>Rhodocyclales</taxon>
        <taxon>Zoogloeaceae</taxon>
        <taxon>Thauera</taxon>
    </lineage>
</organism>
<feature type="binding site" evidence="10">
    <location>
        <position position="71"/>
    </location>
    <ligand>
        <name>substrate</name>
    </ligand>
</feature>
<evidence type="ECO:0000256" key="3">
    <source>
        <dbReference type="ARBA" id="ARBA00022618"/>
    </source>
</evidence>
<dbReference type="GO" id="GO:0071555">
    <property type="term" value="P:cell wall organization"/>
    <property type="evidence" value="ECO:0007669"/>
    <property type="project" value="UniProtKB-KW"/>
</dbReference>
<name>A0A7X7LU50_9RHOO</name>
<evidence type="ECO:0000259" key="11">
    <source>
        <dbReference type="Pfam" id="PF00933"/>
    </source>
</evidence>
<evidence type="ECO:0000256" key="8">
    <source>
        <dbReference type="ARBA" id="ARBA00023306"/>
    </source>
</evidence>
<dbReference type="EC" id="3.2.1.52" evidence="10"/>
<comment type="function">
    <text evidence="10">Plays a role in peptidoglycan recycling by cleaving the terminal beta-1,4-linked N-acetylglucosamine (GlcNAc) from peptide-linked peptidoglycan fragments, giving rise to free GlcNAc, anhydro-N-acetylmuramic acid and anhydro-N-acetylmuramic acid-linked peptides.</text>
</comment>
<evidence type="ECO:0000256" key="10">
    <source>
        <dbReference type="HAMAP-Rule" id="MF_00364"/>
    </source>
</evidence>
<dbReference type="NCBIfam" id="NF003740">
    <property type="entry name" value="PRK05337.1"/>
    <property type="match status" value="1"/>
</dbReference>
<evidence type="ECO:0000256" key="4">
    <source>
        <dbReference type="ARBA" id="ARBA00022801"/>
    </source>
</evidence>
<dbReference type="HAMAP" id="MF_00364">
    <property type="entry name" value="NagZ"/>
    <property type="match status" value="1"/>
</dbReference>
<keyword evidence="8 10" id="KW-0131">Cell cycle</keyword>
<dbReference type="EMBL" id="JAAYYV010000094">
    <property type="protein sequence ID" value="NLF53464.1"/>
    <property type="molecule type" value="Genomic_DNA"/>
</dbReference>
<gene>
    <name evidence="10 12" type="primary">nagZ</name>
    <name evidence="12" type="ORF">GX576_03520</name>
</gene>
<dbReference type="Gene3D" id="3.20.20.300">
    <property type="entry name" value="Glycoside hydrolase, family 3, N-terminal domain"/>
    <property type="match status" value="1"/>
</dbReference>
<keyword evidence="9 10" id="KW-0961">Cell wall biogenesis/degradation</keyword>
<dbReference type="InterPro" id="IPR019800">
    <property type="entry name" value="Glyco_hydro_3_AS"/>
</dbReference>
<dbReference type="InterPro" id="IPR017853">
    <property type="entry name" value="GH"/>
</dbReference>
<dbReference type="SUPFAM" id="SSF51445">
    <property type="entry name" value="(Trans)glycosidases"/>
    <property type="match status" value="1"/>
</dbReference>
<keyword evidence="3 10" id="KW-0132">Cell division</keyword>